<evidence type="ECO:0000313" key="1">
    <source>
        <dbReference type="EMBL" id="MFD0803440.1"/>
    </source>
</evidence>
<accession>A0ABW3BK48</accession>
<sequence>LVAGAAVGMALAAAPAHADGHHGEDGSLIVNAQKQTQEAEAVSENVNANFNDSEAEAEAESALEIVVELL</sequence>
<name>A0ABW3BK48_9ACTN</name>
<feature type="non-terminal residue" evidence="1">
    <location>
        <position position="1"/>
    </location>
</feature>
<dbReference type="Proteomes" id="UP001596956">
    <property type="component" value="Unassembled WGS sequence"/>
</dbReference>
<proteinExistence type="predicted"/>
<dbReference type="EMBL" id="JBHTHR010000896">
    <property type="protein sequence ID" value="MFD0803440.1"/>
    <property type="molecule type" value="Genomic_DNA"/>
</dbReference>
<comment type="caution">
    <text evidence="1">The sequence shown here is derived from an EMBL/GenBank/DDBJ whole genome shotgun (WGS) entry which is preliminary data.</text>
</comment>
<protein>
    <submittedName>
        <fullName evidence="1">Uncharacterized protein</fullName>
    </submittedName>
</protein>
<gene>
    <name evidence="1" type="ORF">ACFQZU_19225</name>
</gene>
<keyword evidence="2" id="KW-1185">Reference proteome</keyword>
<reference evidence="2" key="1">
    <citation type="journal article" date="2019" name="Int. J. Syst. Evol. Microbiol.">
        <title>The Global Catalogue of Microorganisms (GCM) 10K type strain sequencing project: providing services to taxonomists for standard genome sequencing and annotation.</title>
        <authorList>
            <consortium name="The Broad Institute Genomics Platform"/>
            <consortium name="The Broad Institute Genome Sequencing Center for Infectious Disease"/>
            <person name="Wu L."/>
            <person name="Ma J."/>
        </authorList>
    </citation>
    <scope>NUCLEOTIDE SEQUENCE [LARGE SCALE GENOMIC DNA]</scope>
    <source>
        <strain evidence="2">CCUG 63369</strain>
    </source>
</reference>
<organism evidence="1 2">
    <name type="scientific">Streptomonospora algeriensis</name>
    <dbReference type="NCBI Taxonomy" id="995084"/>
    <lineage>
        <taxon>Bacteria</taxon>
        <taxon>Bacillati</taxon>
        <taxon>Actinomycetota</taxon>
        <taxon>Actinomycetes</taxon>
        <taxon>Streptosporangiales</taxon>
        <taxon>Nocardiopsidaceae</taxon>
        <taxon>Streptomonospora</taxon>
    </lineage>
</organism>
<evidence type="ECO:0000313" key="2">
    <source>
        <dbReference type="Proteomes" id="UP001596956"/>
    </source>
</evidence>